<feature type="compositionally biased region" description="Low complexity" evidence="1">
    <location>
        <begin position="220"/>
        <end position="233"/>
    </location>
</feature>
<evidence type="ECO:0000313" key="4">
    <source>
        <dbReference type="RefSeq" id="XP_032817086.1"/>
    </source>
</evidence>
<gene>
    <name evidence="4" type="primary">LOC116946209</name>
</gene>
<keyword evidence="3" id="KW-1185">Reference proteome</keyword>
<protein>
    <submittedName>
        <fullName evidence="4">Uncharacterized protein LOC116946209 isoform X2</fullName>
    </submittedName>
</protein>
<organism evidence="3 4">
    <name type="scientific">Petromyzon marinus</name>
    <name type="common">Sea lamprey</name>
    <dbReference type="NCBI Taxonomy" id="7757"/>
    <lineage>
        <taxon>Eukaryota</taxon>
        <taxon>Metazoa</taxon>
        <taxon>Chordata</taxon>
        <taxon>Craniata</taxon>
        <taxon>Vertebrata</taxon>
        <taxon>Cyclostomata</taxon>
        <taxon>Hyperoartia</taxon>
        <taxon>Petromyzontiformes</taxon>
        <taxon>Petromyzontidae</taxon>
        <taxon>Petromyzon</taxon>
    </lineage>
</organism>
<evidence type="ECO:0000259" key="2">
    <source>
        <dbReference type="PROSITE" id="PS50003"/>
    </source>
</evidence>
<dbReference type="PROSITE" id="PS50003">
    <property type="entry name" value="PH_DOMAIN"/>
    <property type="match status" value="1"/>
</dbReference>
<feature type="region of interest" description="Disordered" evidence="1">
    <location>
        <begin position="121"/>
        <end position="198"/>
    </location>
</feature>
<dbReference type="CDD" id="cd00821">
    <property type="entry name" value="PH"/>
    <property type="match status" value="1"/>
</dbReference>
<dbReference type="AlphaFoldDB" id="A0AAJ7X0R7"/>
<dbReference type="Pfam" id="PF00169">
    <property type="entry name" value="PH"/>
    <property type="match status" value="1"/>
</dbReference>
<feature type="compositionally biased region" description="Basic and acidic residues" evidence="1">
    <location>
        <begin position="263"/>
        <end position="292"/>
    </location>
</feature>
<feature type="compositionally biased region" description="Low complexity" evidence="1">
    <location>
        <begin position="323"/>
        <end position="337"/>
    </location>
</feature>
<proteinExistence type="predicted"/>
<dbReference type="Gene3D" id="2.30.29.30">
    <property type="entry name" value="Pleckstrin-homology domain (PH domain)/Phosphotyrosine-binding domain (PTB)"/>
    <property type="match status" value="1"/>
</dbReference>
<dbReference type="SMART" id="SM00233">
    <property type="entry name" value="PH"/>
    <property type="match status" value="1"/>
</dbReference>
<dbReference type="PANTHER" id="PTHR14336">
    <property type="entry name" value="TANDEM PH DOMAIN CONTAINING PROTEIN"/>
    <property type="match status" value="1"/>
</dbReference>
<dbReference type="RefSeq" id="XP_032817086.1">
    <property type="nucleotide sequence ID" value="XM_032961195.1"/>
</dbReference>
<reference evidence="4" key="1">
    <citation type="submission" date="2025-08" db="UniProtKB">
        <authorList>
            <consortium name="RefSeq"/>
        </authorList>
    </citation>
    <scope>IDENTIFICATION</scope>
    <source>
        <tissue evidence="4">Sperm</tissue>
    </source>
</reference>
<dbReference type="InterPro" id="IPR051707">
    <property type="entry name" value="PI-Interact_SigTrans_Reg"/>
</dbReference>
<feature type="compositionally biased region" description="Low complexity" evidence="1">
    <location>
        <begin position="176"/>
        <end position="190"/>
    </location>
</feature>
<evidence type="ECO:0000313" key="3">
    <source>
        <dbReference type="Proteomes" id="UP001318040"/>
    </source>
</evidence>
<dbReference type="InterPro" id="IPR001849">
    <property type="entry name" value="PH_domain"/>
</dbReference>
<dbReference type="Proteomes" id="UP001318040">
    <property type="component" value="Chromosome 26"/>
</dbReference>
<dbReference type="SUPFAM" id="SSF50729">
    <property type="entry name" value="PH domain-like"/>
    <property type="match status" value="1"/>
</dbReference>
<sequence length="378" mass="39869">MGVMGEQRFHWRRYWFVLRNSSLCYYPSRGSPMPRGRVDVHSVQSVRELNTVNREHVFQVVLSSGKVIILAAASGEQRSVWIQFLWKCMQLPGPGRSVSACAWHDIPELLEKATRLREEEEERGLERSLSERTAGGSCRSSGIESGDGGGRGSAGLVRSATVTAVTPGGARRGDARLSGTKSSSSPSGGRCRSRGSRVGVTVTQSLADVLSFIKPGYRCSGASSSSTASSDSDSQTKRDSLDSGLSDMAEQQGSEGLTLGSRGAKDAAWERPDSLLEAPGEPRRAAEEETHGQIHAAPRSGSAAPTCVETDGSSGTLCATTDAEAASGAPTSPGAGEVPDPPEGVSIDAAWGHGSEVVLGSNARESRDLEEVLYEAMK</sequence>
<name>A0AAJ7X0R7_PETMA</name>
<feature type="compositionally biased region" description="Basic and acidic residues" evidence="1">
    <location>
        <begin position="121"/>
        <end position="130"/>
    </location>
</feature>
<feature type="region of interest" description="Disordered" evidence="1">
    <location>
        <begin position="219"/>
        <end position="344"/>
    </location>
</feature>
<evidence type="ECO:0000256" key="1">
    <source>
        <dbReference type="SAM" id="MobiDB-lite"/>
    </source>
</evidence>
<dbReference type="InterPro" id="IPR011993">
    <property type="entry name" value="PH-like_dom_sf"/>
</dbReference>
<accession>A0AAJ7X0R7</accession>
<feature type="domain" description="PH" evidence="2">
    <location>
        <begin position="1"/>
        <end position="90"/>
    </location>
</feature>